<dbReference type="AlphaFoldDB" id="A0A1W1GVR3"/>
<feature type="region of interest" description="Disordered" evidence="1">
    <location>
        <begin position="318"/>
        <end position="342"/>
    </location>
</feature>
<dbReference type="RefSeq" id="WP_139784905.1">
    <property type="nucleotide sequence ID" value="NZ_FWEU01000001.1"/>
</dbReference>
<evidence type="ECO:0000256" key="1">
    <source>
        <dbReference type="SAM" id="MobiDB-lite"/>
    </source>
</evidence>
<protein>
    <submittedName>
        <fullName evidence="3">KAP family P-loop domain-containing protein</fullName>
    </submittedName>
</protein>
<dbReference type="Gene3D" id="3.40.50.300">
    <property type="entry name" value="P-loop containing nucleotide triphosphate hydrolases"/>
    <property type="match status" value="1"/>
</dbReference>
<dbReference type="Pfam" id="PF20693">
    <property type="entry name" value="YobI-ATPase"/>
    <property type="match status" value="1"/>
</dbReference>
<name>A0A1W1GVR3_9GAMM</name>
<evidence type="ECO:0000313" key="4">
    <source>
        <dbReference type="Proteomes" id="UP000191133"/>
    </source>
</evidence>
<reference evidence="4" key="1">
    <citation type="submission" date="2016-10" db="EMBL/GenBank/DDBJ databases">
        <authorList>
            <person name="Varghese N."/>
        </authorList>
    </citation>
    <scope>NUCLEOTIDE SEQUENCE [LARGE SCALE GENOMIC DNA]</scope>
    <source>
        <strain evidence="4">92MFCol6.1</strain>
    </source>
</reference>
<dbReference type="InterPro" id="IPR027417">
    <property type="entry name" value="P-loop_NTPase"/>
</dbReference>
<organism evidence="3 4">
    <name type="scientific">Stenotrophomonas indicatrix</name>
    <dbReference type="NCBI Taxonomy" id="2045451"/>
    <lineage>
        <taxon>Bacteria</taxon>
        <taxon>Pseudomonadati</taxon>
        <taxon>Pseudomonadota</taxon>
        <taxon>Gammaproteobacteria</taxon>
        <taxon>Lysobacterales</taxon>
        <taxon>Lysobacteraceae</taxon>
        <taxon>Stenotrophomonas</taxon>
    </lineage>
</organism>
<dbReference type="InterPro" id="IPR048428">
    <property type="entry name" value="YobI-NTPase"/>
</dbReference>
<dbReference type="SUPFAM" id="SSF52540">
    <property type="entry name" value="P-loop containing nucleoside triphosphate hydrolases"/>
    <property type="match status" value="1"/>
</dbReference>
<evidence type="ECO:0000259" key="2">
    <source>
        <dbReference type="Pfam" id="PF20693"/>
    </source>
</evidence>
<feature type="region of interest" description="Disordered" evidence="1">
    <location>
        <begin position="1"/>
        <end position="43"/>
    </location>
</feature>
<feature type="domain" description="YobI-like P-loop NTPase" evidence="2">
    <location>
        <begin position="61"/>
        <end position="476"/>
    </location>
</feature>
<dbReference type="Proteomes" id="UP000191133">
    <property type="component" value="Unassembled WGS sequence"/>
</dbReference>
<dbReference type="EMBL" id="FWEU01000001">
    <property type="protein sequence ID" value="SLM23358.1"/>
    <property type="molecule type" value="Genomic_DNA"/>
</dbReference>
<proteinExistence type="predicted"/>
<sequence>MSSQNSPEDVFQDASLPSPGSYAGLVEATAGKEGQEYPGEPPPLGLLPLTPEYEESDHGVYFREIQHALGNPSVRNIALSGNYGVGKSSILKRIVRQAPDKVVEISLSALSPAAPGLDPADASNSVTNRIQREIVKQLLYREDPRKTPASRFKRIEHFDTSWEVTAACLIGVAVSVGFMLLGWSGKLADALSWSGSSQWTHLNVFAASAVFAFALRWLTYGRLTVKQLSAGPATVTLDKHNPTYFDQYLDEIFYFFDVSGRSIVVFEDIDRFDDTHIFETLRALNTLLNARRNSPVRFIYAMKDSIFEKLGADAEAESVKATHSTDGANPDKDPPGEQKPPTHWRQEVAGLIGLDGDDAAESHLESSRANRTKFFDLVIPVVPFITHHNAKNVAIRLFGSNDFEISPELIDLVSRYVPDMRLLKNVRNEFILFRERIRSGDGERLLISDSELFAMMLYKSTHLSDFEAIRLGASRLDAIYRVGRKLSGDGLRSVAIESASLSERISTIDGIEGRSKALGTKLSAFVQQVARASGSAFDRILLLRGGSSVSDEDVQDASFWRDFIEATDDTLIQAQLYFRQGHIATLSFQREDLQAAIGPFSKDEWDKSDRDSVVASLSVLGDIAGFLRRADIHELIARRDLWPRLGVGDLRELVRKVLPSRLAFELVRAGHINRNFALCTAIFHGTRTTSAAMNFVVHHFQRAEADVNFQLEEDDAKAVILEVGVGSLADSALYNIRLLDYLLRDKARASLAKVMIESIAEGGEAQLAFVKAYVSGGEFSGELIRQLAPLTPSILAWLVALDPIADTLQRKLVGVALASLKAGVDYKTDLPVRQYLAENYAKLPDLLSENVQVQDVAARVAWLFAKAQLKLVDLTPLPRVLVQELASRNLYIISRDNLARINDGDLDIALDVLLGKRMYVYNYLVANLPVYLQLLEPKERSIRSVERFTQILQDVRQRPMPLIATLIEHSSTECVVDDLSDAPPPVYPVLAAQRRFPASLANVIAYLDHYGKVDEGLAAVLKRERCIRVESNSGSLLKSRAAMAVLQAKATLAANLRALIVRKLDVVFAAEDVPVEDGDLFPLLVKNKIIKDEAATYEHLRAASWDTRERVISVSNGFVQYMSPALVGPDLPKLMASALVNVTVKHAVMENSVAYAEGANLPAMVEIARYAATDGWELPLELMIKFAQAGVSPTLMVPLLGDHLNSIAEDQLKAILVGMRDPYRKLSKPGRDNPSVPDDPAHVALLTHLKIRGVVSTWNPKKGRLIVFKKRR</sequence>
<gene>
    <name evidence="3" type="ORF">SAMN04488690_1050</name>
</gene>
<evidence type="ECO:0000313" key="3">
    <source>
        <dbReference type="EMBL" id="SLM23358.1"/>
    </source>
</evidence>
<accession>A0A1W1GVR3</accession>